<proteinExistence type="predicted"/>
<accession>A0A4R8M208</accession>
<comment type="caution">
    <text evidence="2">The sequence shown here is derived from an EMBL/GenBank/DDBJ whole genome shotgun (WGS) entry which is preliminary data.</text>
</comment>
<sequence>MSDFLTIVRAVYSGLSQRKVAATHGVSRNTVSLYLRKARDQGWLTLKDLDALDDTAVTQGLLQITAPSRDATFKMPDFDYVHAELAKPHVTLKLLWEEYVEQCRQSSERFYMETQFRRYYHLHARVHKATIRLEHKPAFSLEVDWAGARIAFFDAESGKMSQASLFVAVLPCSGIIYAEPFRDEKMPSWISGHVNAFQYFGGVPKTVIPDNLKSGVKRSDFYEPDLNRTYQEMAAYYGTVILPARVRKPKDKASAENAVLISSRKIIAKLRNIRILSFPDLQQHVRTALEHVNSAPLTGKSESRWTSFLAEEKDCLYVKFS</sequence>
<evidence type="ECO:0000313" key="2">
    <source>
        <dbReference type="EMBL" id="TDY55928.1"/>
    </source>
</evidence>
<dbReference type="InterPro" id="IPR036397">
    <property type="entry name" value="RNaseH_sf"/>
</dbReference>
<dbReference type="PANTHER" id="PTHR35004:SF8">
    <property type="entry name" value="TRANSPOSASE RV3428C-RELATED"/>
    <property type="match status" value="1"/>
</dbReference>
<dbReference type="EMBL" id="SORI01000020">
    <property type="protein sequence ID" value="TDY55928.1"/>
    <property type="molecule type" value="Genomic_DNA"/>
</dbReference>
<dbReference type="Gene3D" id="1.10.10.60">
    <property type="entry name" value="Homeodomain-like"/>
    <property type="match status" value="1"/>
</dbReference>
<reference evidence="2 3" key="1">
    <citation type="submission" date="2019-03" db="EMBL/GenBank/DDBJ databases">
        <title>Genomic Encyclopedia of Type Strains, Phase IV (KMG-IV): sequencing the most valuable type-strain genomes for metagenomic binning, comparative biology and taxonomic classification.</title>
        <authorList>
            <person name="Goeker M."/>
        </authorList>
    </citation>
    <scope>NUCLEOTIDE SEQUENCE [LARGE SCALE GENOMIC DNA]</scope>
    <source>
        <strain evidence="2 3">DSM 25964</strain>
    </source>
</reference>
<dbReference type="AlphaFoldDB" id="A0A4R8M208"/>
<name>A0A4R8M208_9BACT</name>
<organism evidence="2 3">
    <name type="scientific">Aminivibrio pyruvatiphilus</name>
    <dbReference type="NCBI Taxonomy" id="1005740"/>
    <lineage>
        <taxon>Bacteria</taxon>
        <taxon>Thermotogati</taxon>
        <taxon>Synergistota</taxon>
        <taxon>Synergistia</taxon>
        <taxon>Synergistales</taxon>
        <taxon>Aminobacteriaceae</taxon>
        <taxon>Aminivibrio</taxon>
    </lineage>
</organism>
<dbReference type="Proteomes" id="UP000295066">
    <property type="component" value="Unassembled WGS sequence"/>
</dbReference>
<dbReference type="InterPro" id="IPR012337">
    <property type="entry name" value="RNaseH-like_sf"/>
</dbReference>
<gene>
    <name evidence="2" type="ORF">C8D99_1209</name>
</gene>
<dbReference type="RefSeq" id="WP_166670172.1">
    <property type="nucleotide sequence ID" value="NZ_SORI01000020.1"/>
</dbReference>
<dbReference type="GO" id="GO:0015074">
    <property type="term" value="P:DNA integration"/>
    <property type="evidence" value="ECO:0007669"/>
    <property type="project" value="InterPro"/>
</dbReference>
<dbReference type="InterPro" id="IPR009057">
    <property type="entry name" value="Homeodomain-like_sf"/>
</dbReference>
<dbReference type="InterPro" id="IPR001584">
    <property type="entry name" value="Integrase_cat-core"/>
</dbReference>
<keyword evidence="3" id="KW-1185">Reference proteome</keyword>
<dbReference type="NCBIfam" id="NF033546">
    <property type="entry name" value="transpos_IS21"/>
    <property type="match status" value="1"/>
</dbReference>
<feature type="domain" description="Integrase catalytic" evidence="1">
    <location>
        <begin position="133"/>
        <end position="313"/>
    </location>
</feature>
<protein>
    <submittedName>
        <fullName evidence="2">Transposase</fullName>
    </submittedName>
</protein>
<evidence type="ECO:0000259" key="1">
    <source>
        <dbReference type="PROSITE" id="PS50994"/>
    </source>
</evidence>
<dbReference type="Gene3D" id="3.30.420.10">
    <property type="entry name" value="Ribonuclease H-like superfamily/Ribonuclease H"/>
    <property type="match status" value="1"/>
</dbReference>
<dbReference type="GO" id="GO:0003676">
    <property type="term" value="F:nucleic acid binding"/>
    <property type="evidence" value="ECO:0007669"/>
    <property type="project" value="InterPro"/>
</dbReference>
<dbReference type="PANTHER" id="PTHR35004">
    <property type="entry name" value="TRANSPOSASE RV3428C-RELATED"/>
    <property type="match status" value="1"/>
</dbReference>
<dbReference type="SUPFAM" id="SSF46689">
    <property type="entry name" value="Homeodomain-like"/>
    <property type="match status" value="1"/>
</dbReference>
<dbReference type="PROSITE" id="PS50994">
    <property type="entry name" value="INTEGRASE"/>
    <property type="match status" value="1"/>
</dbReference>
<dbReference type="SUPFAM" id="SSF53098">
    <property type="entry name" value="Ribonuclease H-like"/>
    <property type="match status" value="1"/>
</dbReference>
<evidence type="ECO:0000313" key="3">
    <source>
        <dbReference type="Proteomes" id="UP000295066"/>
    </source>
</evidence>